<keyword evidence="4 7" id="KW-0812">Transmembrane</keyword>
<dbReference type="Pfam" id="PF02254">
    <property type="entry name" value="TrkA_N"/>
    <property type="match status" value="1"/>
</dbReference>
<keyword evidence="3" id="KW-0813">Transport</keyword>
<evidence type="ECO:0000256" key="1">
    <source>
        <dbReference type="ARBA" id="ARBA00004141"/>
    </source>
</evidence>
<feature type="transmembrane region" description="Helical" evidence="7">
    <location>
        <begin position="174"/>
        <end position="199"/>
    </location>
</feature>
<comment type="subcellular location">
    <subcellularLocation>
        <location evidence="1">Membrane</location>
        <topology evidence="1">Multi-pass membrane protein</topology>
    </subcellularLocation>
</comment>
<organism evidence="10 11">
    <name type="scientific">candidate division WWE3 bacterium GW2011_GWC2_41_23</name>
    <dbReference type="NCBI Taxonomy" id="1619123"/>
    <lineage>
        <taxon>Bacteria</taxon>
        <taxon>Katanobacteria</taxon>
    </lineage>
</organism>
<evidence type="ECO:0000259" key="8">
    <source>
        <dbReference type="Pfam" id="PF00999"/>
    </source>
</evidence>
<feature type="transmembrane region" description="Helical" evidence="7">
    <location>
        <begin position="145"/>
        <end position="168"/>
    </location>
</feature>
<accession>A0A0G0Y0R2</accession>
<proteinExistence type="inferred from homology"/>
<feature type="transmembrane region" description="Helical" evidence="7">
    <location>
        <begin position="29"/>
        <end position="47"/>
    </location>
</feature>
<name>A0A0G0Y0R2_UNCKA</name>
<reference evidence="10 11" key="1">
    <citation type="journal article" date="2015" name="Nature">
        <title>rRNA introns, odd ribosomes, and small enigmatic genomes across a large radiation of phyla.</title>
        <authorList>
            <person name="Brown C.T."/>
            <person name="Hug L.A."/>
            <person name="Thomas B.C."/>
            <person name="Sharon I."/>
            <person name="Castelle C.J."/>
            <person name="Singh A."/>
            <person name="Wilkins M.J."/>
            <person name="Williams K.H."/>
            <person name="Banfield J.F."/>
        </authorList>
    </citation>
    <scope>NUCLEOTIDE SEQUENCE [LARGE SCALE GENOMIC DNA]</scope>
</reference>
<evidence type="ECO:0000256" key="4">
    <source>
        <dbReference type="ARBA" id="ARBA00022692"/>
    </source>
</evidence>
<sequence>MNVFTELSVIIVVAAALAGIMRVLKQPIVIGYVLTGILLGPYVFGVLKSDEAMSVFSQMGIAILLFIVGLHLNPRELKSFGTTSFLIGFLQVIFTAFFGFLISLLLSFSVIESLYIGIALSFSSTIVVLKFLSDKKDLEKLYGRLTIGILLLQDILAAIALIAVSGIAGGNEGMSSFLLLIVKGLAVILVISLVSYYVMPALGTFFARSQEYLFLFSLAWGFGLATLFGILGFSVEIGALLAGVSLSILPYSSEISSRLKPLRDFFIVMFFISLGYTISFDTLSGMFVPLSILAAFVLIGKPLILAILVEIFGYSKKTAFLTGTGLAQISEFSMIFALLGLKVGHVSEEVVGVITILGFLSIALSSYLIVYAEKIYPLFIPFLKIFESRAPATESDSARVYDTILFGCNRAGYDFVKIFKEFGAQFLAIDFDPDIIKELTGKGINCIYGDAEDSEFLEEISIGRAKIIISTIPEFETNNFLVNKVRAENKDSLVLLLSYNIDDAIKLYECGATYVILPHFVGGEFAVKVISEAGFDVEKLNAKREEHVNYLKERKALGHAHPVWNHNR</sequence>
<evidence type="ECO:0000256" key="2">
    <source>
        <dbReference type="ARBA" id="ARBA00005551"/>
    </source>
</evidence>
<comment type="caution">
    <text evidence="10">The sequence shown here is derived from an EMBL/GenBank/DDBJ whole genome shotgun (WGS) entry which is preliminary data.</text>
</comment>
<evidence type="ECO:0000313" key="11">
    <source>
        <dbReference type="Proteomes" id="UP000033947"/>
    </source>
</evidence>
<evidence type="ECO:0000256" key="5">
    <source>
        <dbReference type="ARBA" id="ARBA00022989"/>
    </source>
</evidence>
<dbReference type="InterPro" id="IPR006153">
    <property type="entry name" value="Cation/H_exchanger_TM"/>
</dbReference>
<evidence type="ECO:0000256" key="7">
    <source>
        <dbReference type="SAM" id="Phobius"/>
    </source>
</evidence>
<dbReference type="Proteomes" id="UP000033947">
    <property type="component" value="Unassembled WGS sequence"/>
</dbReference>
<dbReference type="PANTHER" id="PTHR42751:SF3">
    <property type="entry name" value="SODIUM_GLUTAMATE SYMPORTER"/>
    <property type="match status" value="1"/>
</dbReference>
<evidence type="ECO:0000313" key="10">
    <source>
        <dbReference type="EMBL" id="KKS02981.1"/>
    </source>
</evidence>
<dbReference type="EMBL" id="LCBB01000007">
    <property type="protein sequence ID" value="KKS02981.1"/>
    <property type="molecule type" value="Genomic_DNA"/>
</dbReference>
<dbReference type="AlphaFoldDB" id="A0A0G0Y0R2"/>
<dbReference type="Gene3D" id="3.40.50.720">
    <property type="entry name" value="NAD(P)-binding Rossmann-like Domain"/>
    <property type="match status" value="1"/>
</dbReference>
<feature type="transmembrane region" description="Helical" evidence="7">
    <location>
        <begin position="290"/>
        <end position="312"/>
    </location>
</feature>
<feature type="transmembrane region" description="Helical" evidence="7">
    <location>
        <begin position="85"/>
        <end position="108"/>
    </location>
</feature>
<keyword evidence="5 7" id="KW-1133">Transmembrane helix</keyword>
<feature type="transmembrane region" description="Helical" evidence="7">
    <location>
        <begin position="6"/>
        <end position="24"/>
    </location>
</feature>
<evidence type="ECO:0000256" key="3">
    <source>
        <dbReference type="ARBA" id="ARBA00022448"/>
    </source>
</evidence>
<feature type="transmembrane region" description="Helical" evidence="7">
    <location>
        <begin position="53"/>
        <end position="73"/>
    </location>
</feature>
<dbReference type="InterPro" id="IPR003148">
    <property type="entry name" value="RCK_N"/>
</dbReference>
<keyword evidence="6 7" id="KW-0472">Membrane</keyword>
<dbReference type="PANTHER" id="PTHR42751">
    <property type="entry name" value="SODIUM/HYDROGEN EXCHANGER FAMILY/TRKA DOMAIN PROTEIN"/>
    <property type="match status" value="1"/>
</dbReference>
<feature type="transmembrane region" description="Helical" evidence="7">
    <location>
        <begin position="319"/>
        <end position="339"/>
    </location>
</feature>
<dbReference type="GO" id="GO:0016020">
    <property type="term" value="C:membrane"/>
    <property type="evidence" value="ECO:0007669"/>
    <property type="project" value="UniProtKB-SubCell"/>
</dbReference>
<feature type="transmembrane region" description="Helical" evidence="7">
    <location>
        <begin position="211"/>
        <end position="231"/>
    </location>
</feature>
<feature type="transmembrane region" description="Helical" evidence="7">
    <location>
        <begin position="265"/>
        <end position="284"/>
    </location>
</feature>
<gene>
    <name evidence="10" type="ORF">UU55_C0007G0026</name>
</gene>
<feature type="domain" description="RCK N-terminal" evidence="9">
    <location>
        <begin position="404"/>
        <end position="518"/>
    </location>
</feature>
<dbReference type="Pfam" id="PF00999">
    <property type="entry name" value="Na_H_Exchanger"/>
    <property type="match status" value="1"/>
</dbReference>
<feature type="transmembrane region" description="Helical" evidence="7">
    <location>
        <begin position="114"/>
        <end position="133"/>
    </location>
</feature>
<dbReference type="InterPro" id="IPR038770">
    <property type="entry name" value="Na+/solute_symporter_sf"/>
</dbReference>
<evidence type="ECO:0000256" key="6">
    <source>
        <dbReference type="ARBA" id="ARBA00023136"/>
    </source>
</evidence>
<dbReference type="GO" id="GO:1902600">
    <property type="term" value="P:proton transmembrane transport"/>
    <property type="evidence" value="ECO:0007669"/>
    <property type="project" value="InterPro"/>
</dbReference>
<dbReference type="GO" id="GO:0015297">
    <property type="term" value="F:antiporter activity"/>
    <property type="evidence" value="ECO:0007669"/>
    <property type="project" value="InterPro"/>
</dbReference>
<feature type="transmembrane region" description="Helical" evidence="7">
    <location>
        <begin position="351"/>
        <end position="372"/>
    </location>
</feature>
<dbReference type="Gene3D" id="1.20.1530.20">
    <property type="match status" value="1"/>
</dbReference>
<evidence type="ECO:0000259" key="9">
    <source>
        <dbReference type="Pfam" id="PF02254"/>
    </source>
</evidence>
<dbReference type="InterPro" id="IPR036291">
    <property type="entry name" value="NAD(P)-bd_dom_sf"/>
</dbReference>
<dbReference type="SUPFAM" id="SSF51735">
    <property type="entry name" value="NAD(P)-binding Rossmann-fold domains"/>
    <property type="match status" value="1"/>
</dbReference>
<dbReference type="GO" id="GO:0006813">
    <property type="term" value="P:potassium ion transport"/>
    <property type="evidence" value="ECO:0007669"/>
    <property type="project" value="InterPro"/>
</dbReference>
<comment type="similarity">
    <text evidence="2">Belongs to the monovalent cation:proton antiporter 2 (CPA2) transporter (TC 2.A.37) family.</text>
</comment>
<feature type="domain" description="Cation/H+ exchanger transmembrane" evidence="8">
    <location>
        <begin position="13"/>
        <end position="363"/>
    </location>
</feature>
<protein>
    <submittedName>
        <fullName evidence="10">Sodium/hydrogen exchanger</fullName>
    </submittedName>
</protein>